<dbReference type="EMBL" id="QFYP01000001">
    <property type="protein sequence ID" value="RAK60225.1"/>
    <property type="molecule type" value="Genomic_DNA"/>
</dbReference>
<evidence type="ECO:0000256" key="1">
    <source>
        <dbReference type="ARBA" id="ARBA00022679"/>
    </source>
</evidence>
<dbReference type="InterPro" id="IPR029044">
    <property type="entry name" value="Nucleotide-diphossugar_trans"/>
</dbReference>
<reference evidence="6" key="1">
    <citation type="submission" date="2018-05" db="EMBL/GenBank/DDBJ databases">
        <authorList>
            <person name="Li X."/>
        </authorList>
    </citation>
    <scope>NUCLEOTIDE SEQUENCE [LARGE SCALE GENOMIC DNA]</scope>
    <source>
        <strain evidence="6">HKS-05</strain>
    </source>
</reference>
<dbReference type="GO" id="GO:0016779">
    <property type="term" value="F:nucleotidyltransferase activity"/>
    <property type="evidence" value="ECO:0007669"/>
    <property type="project" value="UniProtKB-KW"/>
</dbReference>
<dbReference type="OrthoDB" id="9788394at2"/>
<organism evidence="5 6">
    <name type="scientific">Phenylobacterium hankyongense</name>
    <dbReference type="NCBI Taxonomy" id="1813876"/>
    <lineage>
        <taxon>Bacteria</taxon>
        <taxon>Pseudomonadati</taxon>
        <taxon>Pseudomonadota</taxon>
        <taxon>Alphaproteobacteria</taxon>
        <taxon>Caulobacterales</taxon>
        <taxon>Caulobacteraceae</taxon>
        <taxon>Phenylobacterium</taxon>
    </lineage>
</organism>
<dbReference type="Pfam" id="PF12804">
    <property type="entry name" value="NTP_transf_3"/>
    <property type="match status" value="1"/>
</dbReference>
<name>A0A328B0X7_9CAUL</name>
<dbReference type="Gene3D" id="3.90.550.10">
    <property type="entry name" value="Spore Coat Polysaccharide Biosynthesis Protein SpsA, Chain A"/>
    <property type="match status" value="1"/>
</dbReference>
<keyword evidence="1 5" id="KW-0808">Transferase</keyword>
<proteinExistence type="predicted"/>
<evidence type="ECO:0000259" key="4">
    <source>
        <dbReference type="Pfam" id="PF12804"/>
    </source>
</evidence>
<keyword evidence="5" id="KW-0548">Nucleotidyltransferase</keyword>
<sequence length="218" mass="22494">MRPSQPRAHRVAAVILCGGASSRMGTDKAVLDWNGAAAIDRLAALSERLGLRMVLTAGADHGLPAVFDARPGEGPCGGILAAAAWLSAAGYGRALILAVDAPTVTADDIRPLMDAGGPGAAYDGLPLPMVIELAAIPAEARANWALKRLVQAAGLSTLHCSDQARPRLRGANTPEERRHLLSELQAAAPSSSGTRSPSPRDGGLHEPRAGSIRPQHHG</sequence>
<dbReference type="Proteomes" id="UP000249842">
    <property type="component" value="Unassembled WGS sequence"/>
</dbReference>
<dbReference type="InterPro" id="IPR025877">
    <property type="entry name" value="MobA-like_NTP_Trfase"/>
</dbReference>
<feature type="domain" description="MobA-like NTP transferase" evidence="4">
    <location>
        <begin position="13"/>
        <end position="117"/>
    </location>
</feature>
<dbReference type="PANTHER" id="PTHR19136:SF81">
    <property type="entry name" value="MOLYBDENUM COFACTOR GUANYLYLTRANSFERASE"/>
    <property type="match status" value="1"/>
</dbReference>
<comment type="caution">
    <text evidence="5">The sequence shown here is derived from an EMBL/GenBank/DDBJ whole genome shotgun (WGS) entry which is preliminary data.</text>
</comment>
<dbReference type="PANTHER" id="PTHR19136">
    <property type="entry name" value="MOLYBDENUM COFACTOR GUANYLYLTRANSFERASE"/>
    <property type="match status" value="1"/>
</dbReference>
<feature type="region of interest" description="Disordered" evidence="3">
    <location>
        <begin position="178"/>
        <end position="218"/>
    </location>
</feature>
<dbReference type="RefSeq" id="WP_111457518.1">
    <property type="nucleotide sequence ID" value="NZ_QFYP01000001.1"/>
</dbReference>
<keyword evidence="2" id="KW-0460">Magnesium</keyword>
<evidence type="ECO:0000313" key="6">
    <source>
        <dbReference type="Proteomes" id="UP000249842"/>
    </source>
</evidence>
<evidence type="ECO:0000313" key="5">
    <source>
        <dbReference type="EMBL" id="RAK60225.1"/>
    </source>
</evidence>
<evidence type="ECO:0000256" key="2">
    <source>
        <dbReference type="ARBA" id="ARBA00022842"/>
    </source>
</evidence>
<dbReference type="SUPFAM" id="SSF53448">
    <property type="entry name" value="Nucleotide-diphospho-sugar transferases"/>
    <property type="match status" value="1"/>
</dbReference>
<evidence type="ECO:0000256" key="3">
    <source>
        <dbReference type="SAM" id="MobiDB-lite"/>
    </source>
</evidence>
<gene>
    <name evidence="5" type="ORF">DJ021_10635</name>
</gene>
<feature type="compositionally biased region" description="Low complexity" evidence="3">
    <location>
        <begin position="186"/>
        <end position="201"/>
    </location>
</feature>
<accession>A0A328B0X7</accession>
<dbReference type="AlphaFoldDB" id="A0A328B0X7"/>
<keyword evidence="6" id="KW-1185">Reference proteome</keyword>
<protein>
    <submittedName>
        <fullName evidence="5">Molybdenum cofactor guanylyltransferase</fullName>
    </submittedName>
</protein>